<gene>
    <name evidence="5" type="ORF">RFI_16439</name>
</gene>
<dbReference type="PANTHER" id="PTHR19957:SF38">
    <property type="entry name" value="LD27581P"/>
    <property type="match status" value="1"/>
</dbReference>
<evidence type="ECO:0000256" key="1">
    <source>
        <dbReference type="ARBA" id="ARBA00009063"/>
    </source>
</evidence>
<organism evidence="5 6">
    <name type="scientific">Reticulomyxa filosa</name>
    <dbReference type="NCBI Taxonomy" id="46433"/>
    <lineage>
        <taxon>Eukaryota</taxon>
        <taxon>Sar</taxon>
        <taxon>Rhizaria</taxon>
        <taxon>Retaria</taxon>
        <taxon>Foraminifera</taxon>
        <taxon>Monothalamids</taxon>
        <taxon>Reticulomyxidae</taxon>
        <taxon>Reticulomyxa</taxon>
    </lineage>
</organism>
<comment type="similarity">
    <text evidence="1">Belongs to the syntaxin family.</text>
</comment>
<dbReference type="GO" id="GO:0048278">
    <property type="term" value="P:vesicle docking"/>
    <property type="evidence" value="ECO:0007669"/>
    <property type="project" value="TreeGrafter"/>
</dbReference>
<dbReference type="PROSITE" id="PS50192">
    <property type="entry name" value="T_SNARE"/>
    <property type="match status" value="1"/>
</dbReference>
<feature type="coiled-coil region" evidence="2">
    <location>
        <begin position="157"/>
        <end position="208"/>
    </location>
</feature>
<dbReference type="SUPFAM" id="SSF47661">
    <property type="entry name" value="t-snare proteins"/>
    <property type="match status" value="1"/>
</dbReference>
<keyword evidence="3" id="KW-0812">Transmembrane</keyword>
<evidence type="ECO:0000256" key="2">
    <source>
        <dbReference type="SAM" id="Coils"/>
    </source>
</evidence>
<evidence type="ECO:0000259" key="4">
    <source>
        <dbReference type="PROSITE" id="PS50192"/>
    </source>
</evidence>
<dbReference type="GO" id="GO:0006886">
    <property type="term" value="P:intracellular protein transport"/>
    <property type="evidence" value="ECO:0007669"/>
    <property type="project" value="TreeGrafter"/>
</dbReference>
<dbReference type="InterPro" id="IPR000727">
    <property type="entry name" value="T_SNARE_dom"/>
</dbReference>
<reference evidence="5 6" key="1">
    <citation type="journal article" date="2013" name="Curr. Biol.">
        <title>The Genome of the Foraminiferan Reticulomyxa filosa.</title>
        <authorList>
            <person name="Glockner G."/>
            <person name="Hulsmann N."/>
            <person name="Schleicher M."/>
            <person name="Noegel A.A."/>
            <person name="Eichinger L."/>
            <person name="Gallinger C."/>
            <person name="Pawlowski J."/>
            <person name="Sierra R."/>
            <person name="Euteneuer U."/>
            <person name="Pillet L."/>
            <person name="Moustafa A."/>
            <person name="Platzer M."/>
            <person name="Groth M."/>
            <person name="Szafranski K."/>
            <person name="Schliwa M."/>
        </authorList>
    </citation>
    <scope>NUCLEOTIDE SEQUENCE [LARGE SCALE GENOMIC DNA]</scope>
</reference>
<keyword evidence="6" id="KW-1185">Reference proteome</keyword>
<proteinExistence type="inferred from homology"/>
<dbReference type="InterPro" id="IPR045242">
    <property type="entry name" value="Syntaxin"/>
</dbReference>
<dbReference type="GO" id="GO:0012505">
    <property type="term" value="C:endomembrane system"/>
    <property type="evidence" value="ECO:0007669"/>
    <property type="project" value="TreeGrafter"/>
</dbReference>
<dbReference type="GO" id="GO:0000149">
    <property type="term" value="F:SNARE binding"/>
    <property type="evidence" value="ECO:0007669"/>
    <property type="project" value="TreeGrafter"/>
</dbReference>
<dbReference type="Pfam" id="PF05739">
    <property type="entry name" value="SNARE"/>
    <property type="match status" value="1"/>
</dbReference>
<dbReference type="GO" id="GO:0031201">
    <property type="term" value="C:SNARE complex"/>
    <property type="evidence" value="ECO:0007669"/>
    <property type="project" value="TreeGrafter"/>
</dbReference>
<feature type="domain" description="T-SNARE coiled-coil homology" evidence="4">
    <location>
        <begin position="157"/>
        <end position="219"/>
    </location>
</feature>
<dbReference type="PANTHER" id="PTHR19957">
    <property type="entry name" value="SYNTAXIN"/>
    <property type="match status" value="1"/>
</dbReference>
<dbReference type="AlphaFoldDB" id="X6N639"/>
<accession>X6N639</accession>
<dbReference type="EMBL" id="ASPP01012272">
    <property type="protein sequence ID" value="ETO20777.1"/>
    <property type="molecule type" value="Genomic_DNA"/>
</dbReference>
<feature type="transmembrane region" description="Helical" evidence="3">
    <location>
        <begin position="230"/>
        <end position="251"/>
    </location>
</feature>
<evidence type="ECO:0000313" key="5">
    <source>
        <dbReference type="EMBL" id="ETO20777.1"/>
    </source>
</evidence>
<comment type="caution">
    <text evidence="5">The sequence shown here is derived from an EMBL/GenBank/DDBJ whole genome shotgun (WGS) entry which is preliminary data.</text>
</comment>
<dbReference type="InterPro" id="IPR010989">
    <property type="entry name" value="SNARE"/>
</dbReference>
<evidence type="ECO:0000256" key="3">
    <source>
        <dbReference type="SAM" id="Phobius"/>
    </source>
</evidence>
<sequence>MESNIQPLLQDTNPASLLEKNLCQLWKYQRNISEYSETIGKAADTLERRKEIKKEIQTAIRLSAQINQNINDFESKSSDAAASQKWRRDYAKQVRSLKSVVEQIITKQERYSVASQNPILEPVDARKVEKPTPVALQKGQQQQQQVDEFRLIESYRLDELEQREERVYEVVQELLDLKNMVTDLHDTVQRQEEHVVMLKNNVDDVNDNMKPALDNIITAKTRQRAYRNRLCWMLLIVLCLLGVIVSVIFLTKKN</sequence>
<dbReference type="Proteomes" id="UP000023152">
    <property type="component" value="Unassembled WGS sequence"/>
</dbReference>
<keyword evidence="3" id="KW-0472">Membrane</keyword>
<dbReference type="GO" id="GO:0005484">
    <property type="term" value="F:SNAP receptor activity"/>
    <property type="evidence" value="ECO:0007669"/>
    <property type="project" value="TreeGrafter"/>
</dbReference>
<keyword evidence="3" id="KW-1133">Transmembrane helix</keyword>
<dbReference type="SUPFAM" id="SSF58038">
    <property type="entry name" value="SNARE fusion complex"/>
    <property type="match status" value="1"/>
</dbReference>
<dbReference type="Gene3D" id="1.20.5.110">
    <property type="match status" value="1"/>
</dbReference>
<keyword evidence="2" id="KW-0175">Coiled coil</keyword>
<protein>
    <recommendedName>
        <fullName evidence="4">t-SNARE coiled-coil homology domain-containing protein</fullName>
    </recommendedName>
</protein>
<evidence type="ECO:0000313" key="6">
    <source>
        <dbReference type="Proteomes" id="UP000023152"/>
    </source>
</evidence>
<name>X6N639_RETFI</name>
<dbReference type="GO" id="GO:0006906">
    <property type="term" value="P:vesicle fusion"/>
    <property type="evidence" value="ECO:0007669"/>
    <property type="project" value="TreeGrafter"/>
</dbReference>